<proteinExistence type="predicted"/>
<dbReference type="EMBL" id="CAJNOG010000584">
    <property type="protein sequence ID" value="CAF1305457.1"/>
    <property type="molecule type" value="Genomic_DNA"/>
</dbReference>
<reference evidence="2" key="1">
    <citation type="submission" date="2021-02" db="EMBL/GenBank/DDBJ databases">
        <authorList>
            <person name="Nowell W R."/>
        </authorList>
    </citation>
    <scope>NUCLEOTIDE SEQUENCE</scope>
</reference>
<evidence type="ECO:0000256" key="1">
    <source>
        <dbReference type="SAM" id="Coils"/>
    </source>
</evidence>
<feature type="coiled-coil region" evidence="1">
    <location>
        <begin position="50"/>
        <end position="77"/>
    </location>
</feature>
<keyword evidence="1" id="KW-0175">Coiled coil</keyword>
<comment type="caution">
    <text evidence="2">The sequence shown here is derived from an EMBL/GenBank/DDBJ whole genome shotgun (WGS) entry which is preliminary data.</text>
</comment>
<feature type="non-terminal residue" evidence="2">
    <location>
        <position position="100"/>
    </location>
</feature>
<dbReference type="Proteomes" id="UP000663845">
    <property type="component" value="Unassembled WGS sequence"/>
</dbReference>
<dbReference type="AlphaFoldDB" id="A0A815E1C5"/>
<evidence type="ECO:0000313" key="3">
    <source>
        <dbReference type="Proteomes" id="UP000663845"/>
    </source>
</evidence>
<gene>
    <name evidence="2" type="ORF">JYZ213_LOCUS32554</name>
</gene>
<evidence type="ECO:0000313" key="2">
    <source>
        <dbReference type="EMBL" id="CAF1305457.1"/>
    </source>
</evidence>
<name>A0A815E1C5_9BILA</name>
<sequence>CHIENERLYEHINDLTKQLREKSDFEAISHEKIMTFDRIAADTQLWRHKLDSYKSTVENHEETIAKLRKEISDLSKKKQTNGDFEDNSLKVHIATLQNVS</sequence>
<accession>A0A815E1C5</accession>
<protein>
    <submittedName>
        <fullName evidence="2">Uncharacterized protein</fullName>
    </submittedName>
</protein>
<organism evidence="2 3">
    <name type="scientific">Adineta steineri</name>
    <dbReference type="NCBI Taxonomy" id="433720"/>
    <lineage>
        <taxon>Eukaryota</taxon>
        <taxon>Metazoa</taxon>
        <taxon>Spiralia</taxon>
        <taxon>Gnathifera</taxon>
        <taxon>Rotifera</taxon>
        <taxon>Eurotatoria</taxon>
        <taxon>Bdelloidea</taxon>
        <taxon>Adinetida</taxon>
        <taxon>Adinetidae</taxon>
        <taxon>Adineta</taxon>
    </lineage>
</organism>